<feature type="transmembrane region" description="Helical" evidence="6">
    <location>
        <begin position="115"/>
        <end position="135"/>
    </location>
</feature>
<proteinExistence type="predicted"/>
<keyword evidence="2 6" id="KW-0812">Transmembrane</keyword>
<keyword evidence="4 6" id="KW-0472">Membrane</keyword>
<dbReference type="EMBL" id="CAXITT010000756">
    <property type="protein sequence ID" value="CAL1545968.1"/>
    <property type="molecule type" value="Genomic_DNA"/>
</dbReference>
<feature type="transmembrane region" description="Helical" evidence="6">
    <location>
        <begin position="248"/>
        <end position="268"/>
    </location>
</feature>
<comment type="subcellular location">
    <subcellularLocation>
        <location evidence="1">Membrane</location>
        <topology evidence="1">Multi-pass membrane protein</topology>
    </subcellularLocation>
</comment>
<dbReference type="PANTHER" id="PTHR10924:SF27">
    <property type="entry name" value="SOLUTE CARRIER FAMILY 49 MEMBER 4"/>
    <property type="match status" value="1"/>
</dbReference>
<keyword evidence="3 6" id="KW-1133">Transmembrane helix</keyword>
<evidence type="ECO:0000256" key="6">
    <source>
        <dbReference type="SAM" id="Phobius"/>
    </source>
</evidence>
<protein>
    <submittedName>
        <fullName evidence="7">Uncharacterized protein</fullName>
    </submittedName>
</protein>
<gene>
    <name evidence="7" type="ORF">GSLYS_00019345001</name>
</gene>
<organism evidence="7 8">
    <name type="scientific">Lymnaea stagnalis</name>
    <name type="common">Great pond snail</name>
    <name type="synonym">Helix stagnalis</name>
    <dbReference type="NCBI Taxonomy" id="6523"/>
    <lineage>
        <taxon>Eukaryota</taxon>
        <taxon>Metazoa</taxon>
        <taxon>Spiralia</taxon>
        <taxon>Lophotrochozoa</taxon>
        <taxon>Mollusca</taxon>
        <taxon>Gastropoda</taxon>
        <taxon>Heterobranchia</taxon>
        <taxon>Euthyneura</taxon>
        <taxon>Panpulmonata</taxon>
        <taxon>Hygrophila</taxon>
        <taxon>Lymnaeoidea</taxon>
        <taxon>Lymnaeidae</taxon>
        <taxon>Lymnaea</taxon>
    </lineage>
</organism>
<dbReference type="InterPro" id="IPR049680">
    <property type="entry name" value="FLVCR1-2_SLC49-like"/>
</dbReference>
<dbReference type="PANTHER" id="PTHR10924">
    <property type="entry name" value="MAJOR FACILITATOR SUPERFAMILY PROTEIN-RELATED"/>
    <property type="match status" value="1"/>
</dbReference>
<feature type="transmembrane region" description="Helical" evidence="6">
    <location>
        <begin position="212"/>
        <end position="236"/>
    </location>
</feature>
<evidence type="ECO:0000313" key="8">
    <source>
        <dbReference type="Proteomes" id="UP001497497"/>
    </source>
</evidence>
<dbReference type="InterPro" id="IPR036259">
    <property type="entry name" value="MFS_trans_sf"/>
</dbReference>
<feature type="transmembrane region" description="Helical" evidence="6">
    <location>
        <begin position="394"/>
        <end position="414"/>
    </location>
</feature>
<feature type="region of interest" description="Disordered" evidence="5">
    <location>
        <begin position="82"/>
        <end position="103"/>
    </location>
</feature>
<feature type="transmembrane region" description="Helical" evidence="6">
    <location>
        <begin position="518"/>
        <end position="538"/>
    </location>
</feature>
<dbReference type="Gene3D" id="1.20.1250.20">
    <property type="entry name" value="MFS general substrate transporter like domains"/>
    <property type="match status" value="1"/>
</dbReference>
<feature type="compositionally biased region" description="Basic and acidic residues" evidence="5">
    <location>
        <begin position="89"/>
        <end position="103"/>
    </location>
</feature>
<accession>A0AAV2IFZ9</accession>
<feature type="transmembrane region" description="Helical" evidence="6">
    <location>
        <begin position="361"/>
        <end position="382"/>
    </location>
</feature>
<feature type="transmembrane region" description="Helical" evidence="6">
    <location>
        <begin position="155"/>
        <end position="175"/>
    </location>
</feature>
<dbReference type="AlphaFoldDB" id="A0AAV2IFZ9"/>
<feature type="transmembrane region" description="Helical" evidence="6">
    <location>
        <begin position="492"/>
        <end position="512"/>
    </location>
</feature>
<feature type="transmembrane region" description="Helical" evidence="6">
    <location>
        <begin position="310"/>
        <end position="329"/>
    </location>
</feature>
<dbReference type="SUPFAM" id="SSF103473">
    <property type="entry name" value="MFS general substrate transporter"/>
    <property type="match status" value="1"/>
</dbReference>
<sequence>MNSHRCHSAIPEREFVCVDDSFMARGKSNNFSGPYGTFPSEGQLTPGARYMGSESNVLNANSNDISNQELLDLAKGDERLSESLTTTRSNDEQQKPVLEKSKSESPRTEVYKRRWYLLLVFALSALLWNAVWSTWGPIAQSAKDVYGWSDGDIAMFTWLGNIPFLVTMFPIAYLMDVKGMRIAMVLSCGLAFLGTGLRCIPCDVQYAKWPIYAGQLLNGVAGTVPMSGPALLSGLWFPPNQRATATAFSTLLGYFGACISFVIGPLLVPEPYYPPPFNGSILNNFKYMDSNSSGNGTADTSAQKAGIMNILYAECGAAGVLFLLVIIYFPSKPPHPPSVSASIPREKYLPGLKMLARNKQFWVTAVAYSVPIGVYEVWQVVLDVIFDSRVSQETAGWMDFYATLGGCISGMLVSRFADYFTRQMKLFLLVFYFFSAVAILWCTLVVMDILPFDVVSIYAAIVIGGVFLDGGAPLFFELVIEVSYPVGEGVTSGCLQMICASAGILFLSILQIESIGKLWMNWFFFGTITMAMPLLFFIKTTYGRADIDDCEVEVSPSIEDSSVIEQACEDDDKTKLLKAVGI</sequence>
<feature type="transmembrane region" description="Helical" evidence="6">
    <location>
        <begin position="182"/>
        <end position="200"/>
    </location>
</feature>
<dbReference type="Proteomes" id="UP001497497">
    <property type="component" value="Unassembled WGS sequence"/>
</dbReference>
<evidence type="ECO:0000256" key="5">
    <source>
        <dbReference type="SAM" id="MobiDB-lite"/>
    </source>
</evidence>
<name>A0AAV2IFZ9_LYMST</name>
<evidence type="ECO:0000313" key="7">
    <source>
        <dbReference type="EMBL" id="CAL1545968.1"/>
    </source>
</evidence>
<evidence type="ECO:0000256" key="2">
    <source>
        <dbReference type="ARBA" id="ARBA00022692"/>
    </source>
</evidence>
<evidence type="ECO:0000256" key="4">
    <source>
        <dbReference type="ARBA" id="ARBA00023136"/>
    </source>
</evidence>
<dbReference type="GO" id="GO:0016020">
    <property type="term" value="C:membrane"/>
    <property type="evidence" value="ECO:0007669"/>
    <property type="project" value="UniProtKB-SubCell"/>
</dbReference>
<keyword evidence="8" id="KW-1185">Reference proteome</keyword>
<evidence type="ECO:0000256" key="1">
    <source>
        <dbReference type="ARBA" id="ARBA00004141"/>
    </source>
</evidence>
<evidence type="ECO:0000256" key="3">
    <source>
        <dbReference type="ARBA" id="ARBA00022989"/>
    </source>
</evidence>
<comment type="caution">
    <text evidence="7">The sequence shown here is derived from an EMBL/GenBank/DDBJ whole genome shotgun (WGS) entry which is preliminary data.</text>
</comment>
<feature type="transmembrane region" description="Helical" evidence="6">
    <location>
        <begin position="456"/>
        <end position="480"/>
    </location>
</feature>
<feature type="transmembrane region" description="Helical" evidence="6">
    <location>
        <begin position="426"/>
        <end position="450"/>
    </location>
</feature>
<reference evidence="7 8" key="1">
    <citation type="submission" date="2024-04" db="EMBL/GenBank/DDBJ databases">
        <authorList>
            <consortium name="Genoscope - CEA"/>
            <person name="William W."/>
        </authorList>
    </citation>
    <scope>NUCLEOTIDE SEQUENCE [LARGE SCALE GENOMIC DNA]</scope>
</reference>